<gene>
    <name evidence="1" type="ORF">F542_3180</name>
</gene>
<accession>A0A4V7I7Q4</accession>
<sequence length="55" mass="6483">MLDNNEKKRLDYAQLYHKVEIGSQIQIKQRTSALGYSISYKDIRVLKNQTQQETP</sequence>
<dbReference type="Proteomes" id="UP000019091">
    <property type="component" value="Chromosome"/>
</dbReference>
<protein>
    <submittedName>
        <fullName evidence="1">Uncharacterized protein</fullName>
    </submittedName>
</protein>
<evidence type="ECO:0000313" key="1">
    <source>
        <dbReference type="EMBL" id="AHG81036.1"/>
    </source>
</evidence>
<dbReference type="EMBL" id="CP006954">
    <property type="protein sequence ID" value="AHG81036.1"/>
    <property type="molecule type" value="Genomic_DNA"/>
</dbReference>
<name>A0A4V7I7Q4_BIBTR</name>
<evidence type="ECO:0000313" key="2">
    <source>
        <dbReference type="Proteomes" id="UP000019091"/>
    </source>
</evidence>
<proteinExistence type="predicted"/>
<organism evidence="1 2">
    <name type="scientific">Bibersteinia trehalosi USDA-ARS-USMARC-188</name>
    <dbReference type="NCBI Taxonomy" id="1263829"/>
    <lineage>
        <taxon>Bacteria</taxon>
        <taxon>Pseudomonadati</taxon>
        <taxon>Pseudomonadota</taxon>
        <taxon>Gammaproteobacteria</taxon>
        <taxon>Pasteurellales</taxon>
        <taxon>Pasteurellaceae</taxon>
        <taxon>Bibersteinia</taxon>
    </lineage>
</organism>
<dbReference type="AlphaFoldDB" id="A0A4V7I7Q4"/>
<dbReference type="KEGG" id="btre:F542_3180"/>
<reference evidence="1 2" key="1">
    <citation type="journal article" date="2014" name="Genome Announc.">
        <title>Complete Closed Genome Sequences of Three Bibersteinia trehalosi Nasopharyngeal Isolates from Cattle with Shipping Fever.</title>
        <authorList>
            <person name="Harhay G.P."/>
            <person name="McVey D.S."/>
            <person name="Koren S."/>
            <person name="Phillippy A.M."/>
            <person name="Bono J."/>
            <person name="Harhay D.M."/>
            <person name="Clawson M.L."/>
            <person name="Heaton M.P."/>
            <person name="Chitko-McKown C.G."/>
            <person name="Korlach J."/>
            <person name="Smith T.P."/>
        </authorList>
    </citation>
    <scope>NUCLEOTIDE SEQUENCE [LARGE SCALE GENOMIC DNA]</scope>
    <source>
        <strain evidence="1 2">USDA-ARS-USMARC-188</strain>
    </source>
</reference>